<proteinExistence type="predicted"/>
<keyword evidence="3" id="KW-1185">Reference proteome</keyword>
<sequence>MTVSAGSRLNASPFLGMFAAACFCSSFSLATHTSQRVFWNFASRCARYLSTA</sequence>
<protein>
    <submittedName>
        <fullName evidence="2">Uncharacterized protein</fullName>
    </submittedName>
</protein>
<dbReference type="AlphaFoldDB" id="A0A6M5YY71"/>
<organism evidence="2 3">
    <name type="scientific">Frigoriglobus tundricola</name>
    <dbReference type="NCBI Taxonomy" id="2774151"/>
    <lineage>
        <taxon>Bacteria</taxon>
        <taxon>Pseudomonadati</taxon>
        <taxon>Planctomycetota</taxon>
        <taxon>Planctomycetia</taxon>
        <taxon>Gemmatales</taxon>
        <taxon>Gemmataceae</taxon>
        <taxon>Frigoriglobus</taxon>
    </lineage>
</organism>
<evidence type="ECO:0000313" key="3">
    <source>
        <dbReference type="Proteomes" id="UP000503447"/>
    </source>
</evidence>
<dbReference type="KEGG" id="ftj:FTUN_6413"/>
<gene>
    <name evidence="2" type="ORF">FTUN_6413</name>
</gene>
<feature type="chain" id="PRO_5026906621" evidence="1">
    <location>
        <begin position="31"/>
        <end position="52"/>
    </location>
</feature>
<name>A0A6M5YY71_9BACT</name>
<reference evidence="3" key="1">
    <citation type="submission" date="2020-05" db="EMBL/GenBank/DDBJ databases">
        <title>Frigoriglobus tundricola gen. nov., sp. nov., a psychrotolerant cellulolytic planctomycete of the family Gemmataceae with two divergent copies of 16S rRNA gene.</title>
        <authorList>
            <person name="Kulichevskaya I.S."/>
            <person name="Ivanova A.A."/>
            <person name="Naumoff D.G."/>
            <person name="Beletsky A.V."/>
            <person name="Rijpstra W.I.C."/>
            <person name="Sinninghe Damste J.S."/>
            <person name="Mardanov A.V."/>
            <person name="Ravin N.V."/>
            <person name="Dedysh S.N."/>
        </authorList>
    </citation>
    <scope>NUCLEOTIDE SEQUENCE [LARGE SCALE GENOMIC DNA]</scope>
    <source>
        <strain evidence="3">PL17</strain>
    </source>
</reference>
<evidence type="ECO:0000313" key="2">
    <source>
        <dbReference type="EMBL" id="QJW98818.1"/>
    </source>
</evidence>
<dbReference type="Proteomes" id="UP000503447">
    <property type="component" value="Chromosome"/>
</dbReference>
<keyword evidence="1" id="KW-0732">Signal</keyword>
<accession>A0A6M5YY71</accession>
<evidence type="ECO:0000256" key="1">
    <source>
        <dbReference type="SAM" id="SignalP"/>
    </source>
</evidence>
<dbReference type="EMBL" id="CP053452">
    <property type="protein sequence ID" value="QJW98818.1"/>
    <property type="molecule type" value="Genomic_DNA"/>
</dbReference>
<feature type="signal peptide" evidence="1">
    <location>
        <begin position="1"/>
        <end position="30"/>
    </location>
</feature>